<proteinExistence type="inferred from homology"/>
<evidence type="ECO:0000256" key="2">
    <source>
        <dbReference type="ARBA" id="ARBA00008997"/>
    </source>
</evidence>
<dbReference type="InterPro" id="IPR014854">
    <property type="entry name" value="Nse4_C"/>
</dbReference>
<dbReference type="GO" id="GO:0005634">
    <property type="term" value="C:nucleus"/>
    <property type="evidence" value="ECO:0007669"/>
    <property type="project" value="UniProtKB-SubCell"/>
</dbReference>
<feature type="domain" description="Non-structural maintenance of chromosome element 4 C-terminal" evidence="9">
    <location>
        <begin position="211"/>
        <end position="283"/>
    </location>
</feature>
<name>A0A0D2PKV3_HYPSF</name>
<dbReference type="GO" id="GO:0006281">
    <property type="term" value="P:DNA repair"/>
    <property type="evidence" value="ECO:0007669"/>
    <property type="project" value="UniProtKB-UniRule"/>
</dbReference>
<dbReference type="InterPro" id="IPR029225">
    <property type="entry name" value="Nse4_Nse3-bd"/>
</dbReference>
<comment type="subunit">
    <text evidence="7">Component of the SMC5-SMC6 complex.</text>
</comment>
<reference evidence="12" key="1">
    <citation type="submission" date="2014-04" db="EMBL/GenBank/DDBJ databases">
        <title>Evolutionary Origins and Diversification of the Mycorrhizal Mutualists.</title>
        <authorList>
            <consortium name="DOE Joint Genome Institute"/>
            <consortium name="Mycorrhizal Genomics Consortium"/>
            <person name="Kohler A."/>
            <person name="Kuo A."/>
            <person name="Nagy L.G."/>
            <person name="Floudas D."/>
            <person name="Copeland A."/>
            <person name="Barry K.W."/>
            <person name="Cichocki N."/>
            <person name="Veneault-Fourrey C."/>
            <person name="LaButti K."/>
            <person name="Lindquist E.A."/>
            <person name="Lipzen A."/>
            <person name="Lundell T."/>
            <person name="Morin E."/>
            <person name="Murat C."/>
            <person name="Riley R."/>
            <person name="Ohm R."/>
            <person name="Sun H."/>
            <person name="Tunlid A."/>
            <person name="Henrissat B."/>
            <person name="Grigoriev I.V."/>
            <person name="Hibbett D.S."/>
            <person name="Martin F."/>
        </authorList>
    </citation>
    <scope>NUCLEOTIDE SEQUENCE [LARGE SCALE GENOMIC DNA]</scope>
    <source>
        <strain evidence="12">FD-334 SS-4</strain>
    </source>
</reference>
<accession>A0A0D2PKV3</accession>
<keyword evidence="4 7" id="KW-0233">DNA recombination</keyword>
<feature type="domain" description="Nse4/EID protein Nse3/MAGE-binding" evidence="10">
    <location>
        <begin position="64"/>
        <end position="110"/>
    </location>
</feature>
<evidence type="ECO:0000256" key="5">
    <source>
        <dbReference type="ARBA" id="ARBA00023204"/>
    </source>
</evidence>
<comment type="similarity">
    <text evidence="2 7">Belongs to the NSE4 family.</text>
</comment>
<dbReference type="Proteomes" id="UP000054270">
    <property type="component" value="Unassembled WGS sequence"/>
</dbReference>
<evidence type="ECO:0000256" key="8">
    <source>
        <dbReference type="SAM" id="MobiDB-lite"/>
    </source>
</evidence>
<evidence type="ECO:0000313" key="12">
    <source>
        <dbReference type="Proteomes" id="UP000054270"/>
    </source>
</evidence>
<dbReference type="EMBL" id="KN817520">
    <property type="protein sequence ID" value="KJA29001.1"/>
    <property type="molecule type" value="Genomic_DNA"/>
</dbReference>
<dbReference type="STRING" id="945553.A0A0D2PKV3"/>
<comment type="function">
    <text evidence="7">Component of the SMC5-SMC6 complex, that promotes sister chromatid alignment after DNA damage and facilitates double-stranded DNA breaks (DSBs) repair via homologous recombination between sister chromatids.</text>
</comment>
<gene>
    <name evidence="11" type="ORF">HYPSUDRAFT_128153</name>
</gene>
<evidence type="ECO:0000313" key="11">
    <source>
        <dbReference type="EMBL" id="KJA29001.1"/>
    </source>
</evidence>
<evidence type="ECO:0000259" key="9">
    <source>
        <dbReference type="Pfam" id="PF08743"/>
    </source>
</evidence>
<dbReference type="Pfam" id="PF08743">
    <property type="entry name" value="Nse4_C"/>
    <property type="match status" value="1"/>
</dbReference>
<keyword evidence="12" id="KW-1185">Reference proteome</keyword>
<evidence type="ECO:0000256" key="1">
    <source>
        <dbReference type="ARBA" id="ARBA00004123"/>
    </source>
</evidence>
<evidence type="ECO:0000256" key="3">
    <source>
        <dbReference type="ARBA" id="ARBA00022763"/>
    </source>
</evidence>
<feature type="region of interest" description="Disordered" evidence="8">
    <location>
        <begin position="160"/>
        <end position="193"/>
    </location>
</feature>
<protein>
    <recommendedName>
        <fullName evidence="7">Non-structural maintenance of chromosomes element 4</fullName>
    </recommendedName>
</protein>
<dbReference type="PANTHER" id="PTHR16140:SF0">
    <property type="entry name" value="NON-STRUCTURAL MAINTENANCE OF CHROMOSOMES ELEMENT 4"/>
    <property type="match status" value="1"/>
</dbReference>
<dbReference type="PANTHER" id="PTHR16140">
    <property type="entry name" value="NON-STRUCTURAL MAINTENANCE OF CHROMOSOMES ELEMENT 4"/>
    <property type="match status" value="1"/>
</dbReference>
<dbReference type="Pfam" id="PF15412">
    <property type="entry name" value="Nse4-Nse3_bdg"/>
    <property type="match status" value="1"/>
</dbReference>
<sequence>MVFDPDQDPEEKRNVRQNYRSLTKKIEEHRGNPNDFTTEELLSQVHKADKLFDKVKGPQEATLDSHLLLMASNLGAQKARAMKSGSGAFDVDDFVTKLLHFMGGQKNIEDALPEDSDVEEPHEVASSLNWDRIGRKALAKSRRVPAMGFMLGPLSIEQKKRTMAKRSKLEKNKEDERKPQELKEEDIKRSENETTKNVATLEAVLERVGAINIFRFIIDPHNFAHSVENAFYLAFLVRDGKAAFETIEGEPMIYLCDQPTDKDYEGGLKKRQMVLELDMPTWKVCLVSCW</sequence>
<keyword evidence="6 7" id="KW-0539">Nucleus</keyword>
<dbReference type="GO" id="GO:0030915">
    <property type="term" value="C:Smc5-Smc6 complex"/>
    <property type="evidence" value="ECO:0007669"/>
    <property type="project" value="UniProtKB-UniRule"/>
</dbReference>
<evidence type="ECO:0000256" key="6">
    <source>
        <dbReference type="ARBA" id="ARBA00023242"/>
    </source>
</evidence>
<feature type="compositionally biased region" description="Basic and acidic residues" evidence="8">
    <location>
        <begin position="167"/>
        <end position="193"/>
    </location>
</feature>
<dbReference type="OMA" id="FMGINRT"/>
<comment type="subcellular location">
    <subcellularLocation>
        <location evidence="1 7">Nucleus</location>
    </subcellularLocation>
</comment>
<dbReference type="InterPro" id="IPR027786">
    <property type="entry name" value="Nse4/EID"/>
</dbReference>
<dbReference type="OrthoDB" id="361242at2759"/>
<evidence type="ECO:0000256" key="7">
    <source>
        <dbReference type="RuleBase" id="RU365071"/>
    </source>
</evidence>
<dbReference type="GO" id="GO:0006310">
    <property type="term" value="P:DNA recombination"/>
    <property type="evidence" value="ECO:0007669"/>
    <property type="project" value="UniProtKB-UniRule"/>
</dbReference>
<organism evidence="11 12">
    <name type="scientific">Hypholoma sublateritium (strain FD-334 SS-4)</name>
    <dbReference type="NCBI Taxonomy" id="945553"/>
    <lineage>
        <taxon>Eukaryota</taxon>
        <taxon>Fungi</taxon>
        <taxon>Dikarya</taxon>
        <taxon>Basidiomycota</taxon>
        <taxon>Agaricomycotina</taxon>
        <taxon>Agaricomycetes</taxon>
        <taxon>Agaricomycetidae</taxon>
        <taxon>Agaricales</taxon>
        <taxon>Agaricineae</taxon>
        <taxon>Strophariaceae</taxon>
        <taxon>Hypholoma</taxon>
    </lineage>
</organism>
<evidence type="ECO:0000256" key="4">
    <source>
        <dbReference type="ARBA" id="ARBA00023172"/>
    </source>
</evidence>
<keyword evidence="5 7" id="KW-0234">DNA repair</keyword>
<evidence type="ECO:0000259" key="10">
    <source>
        <dbReference type="Pfam" id="PF15412"/>
    </source>
</evidence>
<dbReference type="AlphaFoldDB" id="A0A0D2PKV3"/>
<keyword evidence="3 7" id="KW-0227">DNA damage</keyword>